<dbReference type="InterPro" id="IPR044740">
    <property type="entry name" value="SLC37A1_2"/>
</dbReference>
<feature type="transmembrane region" description="Helical" evidence="8">
    <location>
        <begin position="30"/>
        <end position="47"/>
    </location>
</feature>
<dbReference type="CDD" id="cd17344">
    <property type="entry name" value="MFS_SLC37A1_2"/>
    <property type="match status" value="1"/>
</dbReference>
<evidence type="ECO:0000256" key="3">
    <source>
        <dbReference type="ARBA" id="ARBA00022448"/>
    </source>
</evidence>
<evidence type="ECO:0000256" key="6">
    <source>
        <dbReference type="ARBA" id="ARBA00022989"/>
    </source>
</evidence>
<dbReference type="PROSITE" id="PS50850">
    <property type="entry name" value="MFS"/>
    <property type="match status" value="1"/>
</dbReference>
<dbReference type="PIRSF" id="PIRSF002808">
    <property type="entry name" value="Hexose_phosphate_transp"/>
    <property type="match status" value="1"/>
</dbReference>
<reference evidence="10 11" key="1">
    <citation type="journal article" date="2007" name="Proc. Natl. Acad. Sci. U.S.A.">
        <title>The tiny eukaryote Ostreococcus provides genomic insights into the paradox of plankton speciation.</title>
        <authorList>
            <person name="Palenik B."/>
            <person name="Grimwood J."/>
            <person name="Aerts A."/>
            <person name="Rouze P."/>
            <person name="Salamov A."/>
            <person name="Putnam N."/>
            <person name="Dupont C."/>
            <person name="Jorgensen R."/>
            <person name="Derelle E."/>
            <person name="Rombauts S."/>
            <person name="Zhou K."/>
            <person name="Otillar R."/>
            <person name="Merchant S.S."/>
            <person name="Podell S."/>
            <person name="Gaasterland T."/>
            <person name="Napoli C."/>
            <person name="Gendler K."/>
            <person name="Manuell A."/>
            <person name="Tai V."/>
            <person name="Vallon O."/>
            <person name="Piganeau G."/>
            <person name="Jancek S."/>
            <person name="Heijde M."/>
            <person name="Jabbari K."/>
            <person name="Bowler C."/>
            <person name="Lohr M."/>
            <person name="Robbens S."/>
            <person name="Werner G."/>
            <person name="Dubchak I."/>
            <person name="Pazour G.J."/>
            <person name="Ren Q."/>
            <person name="Paulsen I."/>
            <person name="Delwiche C."/>
            <person name="Schmutz J."/>
            <person name="Rokhsar D."/>
            <person name="Van de Peer Y."/>
            <person name="Moreau H."/>
            <person name="Grigoriev I.V."/>
        </authorList>
    </citation>
    <scope>NUCLEOTIDE SEQUENCE [LARGE SCALE GENOMIC DNA]</scope>
    <source>
        <strain evidence="10 11">CCE9901</strain>
    </source>
</reference>
<keyword evidence="4" id="KW-0762">Sugar transport</keyword>
<evidence type="ECO:0000256" key="8">
    <source>
        <dbReference type="SAM" id="Phobius"/>
    </source>
</evidence>
<name>A4SBA2_OSTLU</name>
<organism evidence="10 11">
    <name type="scientific">Ostreococcus lucimarinus (strain CCE9901)</name>
    <dbReference type="NCBI Taxonomy" id="436017"/>
    <lineage>
        <taxon>Eukaryota</taxon>
        <taxon>Viridiplantae</taxon>
        <taxon>Chlorophyta</taxon>
        <taxon>Mamiellophyceae</taxon>
        <taxon>Mamiellales</taxon>
        <taxon>Bathycoccaceae</taxon>
        <taxon>Ostreococcus</taxon>
    </lineage>
</organism>
<feature type="transmembrane region" description="Helical" evidence="8">
    <location>
        <begin position="83"/>
        <end position="103"/>
    </location>
</feature>
<dbReference type="RefSeq" id="XP_001422739.1">
    <property type="nucleotide sequence ID" value="XM_001422702.1"/>
</dbReference>
<dbReference type="GO" id="GO:0061513">
    <property type="term" value="F:glucose 6-phosphate:phosphate antiporter activity"/>
    <property type="evidence" value="ECO:0007669"/>
    <property type="project" value="InterPro"/>
</dbReference>
<dbReference type="Proteomes" id="UP000001568">
    <property type="component" value="Chromosome 20"/>
</dbReference>
<feature type="transmembrane region" description="Helical" evidence="8">
    <location>
        <begin position="115"/>
        <end position="136"/>
    </location>
</feature>
<dbReference type="InterPro" id="IPR036259">
    <property type="entry name" value="MFS_trans_sf"/>
</dbReference>
<accession>A4SBA2</accession>
<dbReference type="InterPro" id="IPR020846">
    <property type="entry name" value="MFS_dom"/>
</dbReference>
<feature type="domain" description="Major facilitator superfamily (MFS) profile" evidence="9">
    <location>
        <begin position="36"/>
        <end position="486"/>
    </location>
</feature>
<dbReference type="Pfam" id="PF07690">
    <property type="entry name" value="MFS_1"/>
    <property type="match status" value="1"/>
</dbReference>
<dbReference type="Gramene" id="ABP01056">
    <property type="protein sequence ID" value="ABP01056"/>
    <property type="gene ID" value="OSTLU_29537"/>
</dbReference>
<dbReference type="AlphaFoldDB" id="A4SBA2"/>
<comment type="subcellular location">
    <subcellularLocation>
        <location evidence="1">Membrane</location>
        <topology evidence="1">Multi-pass membrane protein</topology>
    </subcellularLocation>
</comment>
<feature type="transmembrane region" description="Helical" evidence="8">
    <location>
        <begin position="210"/>
        <end position="231"/>
    </location>
</feature>
<dbReference type="GO" id="GO:0016020">
    <property type="term" value="C:membrane"/>
    <property type="evidence" value="ECO:0007669"/>
    <property type="project" value="UniProtKB-SubCell"/>
</dbReference>
<dbReference type="EMBL" id="CP000600">
    <property type="protein sequence ID" value="ABP01056.1"/>
    <property type="molecule type" value="Genomic_DNA"/>
</dbReference>
<dbReference type="GeneID" id="5006796"/>
<evidence type="ECO:0000256" key="4">
    <source>
        <dbReference type="ARBA" id="ARBA00022597"/>
    </source>
</evidence>
<dbReference type="InterPro" id="IPR000849">
    <property type="entry name" value="Sugar_P_transporter"/>
</dbReference>
<evidence type="ECO:0000259" key="9">
    <source>
        <dbReference type="PROSITE" id="PS50850"/>
    </source>
</evidence>
<keyword evidence="5 8" id="KW-0812">Transmembrane</keyword>
<dbReference type="SUPFAM" id="SSF103473">
    <property type="entry name" value="MFS general substrate transporter"/>
    <property type="match status" value="1"/>
</dbReference>
<comment type="similarity">
    <text evidence="2">Belongs to the major facilitator superfamily. Organophosphate:Pi antiporter (OPA) (TC 2.A.1.4) family.</text>
</comment>
<evidence type="ECO:0000256" key="5">
    <source>
        <dbReference type="ARBA" id="ARBA00022692"/>
    </source>
</evidence>
<feature type="transmembrane region" description="Helical" evidence="8">
    <location>
        <begin position="334"/>
        <end position="352"/>
    </location>
</feature>
<sequence>MDSAANAKRVAPGIRAYLNRRRRPLTASQHRSLVLAVTFAAYAMYHASRKPPSIVKSVLHPDEESVKMGARGWAPFDGEDGTTVIGTCDFAFLASYSVGMFFSGHIGDRMDLRKFLTFGMLMSGFWVSMFGMGYYWNVHSVWYYVAVQMVAGVMQSTGWPSVVSVMGNWFGKGKRGLIMGVWNAHTSVGNMLGSILAASALRNSNWGMSFIIPGVLMMVTGMLVWNFLVVAPEDVGLPPANAPTSSSSATALDEFDEESMARRRLIEGGSSRGTEREKAVGFVAALKIPGVITFSLCLFFTKLVAYTFLYWLPFYIERTEIAGNYLSAAKAGELSIVFDLGGILGGILAGYVSDKYNARSMTAAGFVYLSIPVLYMYREFGSRSMSMNLGLMALSGMLVNGPYALITTAVSADLGTHESLKGNSRALATVTAIIDGTGSIGAAIGPMLTGFITSFSDDWNHVFYMLYVADLCAGLLLTRLIFKEARAMLAASAV</sequence>
<evidence type="ECO:0000256" key="1">
    <source>
        <dbReference type="ARBA" id="ARBA00004141"/>
    </source>
</evidence>
<dbReference type="Gene3D" id="1.20.1250.20">
    <property type="entry name" value="MFS general substrate transporter like domains"/>
    <property type="match status" value="2"/>
</dbReference>
<dbReference type="HOGENOM" id="CLU_001265_31_6_1"/>
<dbReference type="PANTHER" id="PTHR43184:SF12">
    <property type="entry name" value="SUGAR PHOSPHATE EXCHANGER 3"/>
    <property type="match status" value="1"/>
</dbReference>
<evidence type="ECO:0000256" key="7">
    <source>
        <dbReference type="ARBA" id="ARBA00023136"/>
    </source>
</evidence>
<feature type="transmembrane region" description="Helical" evidence="8">
    <location>
        <begin position="389"/>
        <end position="412"/>
    </location>
</feature>
<dbReference type="GO" id="GO:0055062">
    <property type="term" value="P:phosphate ion homeostasis"/>
    <property type="evidence" value="ECO:0007669"/>
    <property type="project" value="UniProtKB-ARBA"/>
</dbReference>
<keyword evidence="7 8" id="KW-0472">Membrane</keyword>
<gene>
    <name evidence="10" type="ORF">OSTLU_29537</name>
</gene>
<feature type="transmembrane region" description="Helical" evidence="8">
    <location>
        <begin position="291"/>
        <end position="313"/>
    </location>
</feature>
<feature type="transmembrane region" description="Helical" evidence="8">
    <location>
        <begin position="358"/>
        <end position="377"/>
    </location>
</feature>
<dbReference type="InterPro" id="IPR011701">
    <property type="entry name" value="MFS"/>
</dbReference>
<feature type="transmembrane region" description="Helical" evidence="8">
    <location>
        <begin position="462"/>
        <end position="482"/>
    </location>
</feature>
<dbReference type="KEGG" id="olu:OSTLU_29537"/>
<dbReference type="eggNOG" id="KOG2533">
    <property type="taxonomic scope" value="Eukaryota"/>
</dbReference>
<feature type="transmembrane region" description="Helical" evidence="8">
    <location>
        <begin position="142"/>
        <end position="170"/>
    </location>
</feature>
<evidence type="ECO:0000313" key="11">
    <source>
        <dbReference type="Proteomes" id="UP000001568"/>
    </source>
</evidence>
<dbReference type="OMA" id="QPVGNIF"/>
<keyword evidence="11" id="KW-1185">Reference proteome</keyword>
<proteinExistence type="inferred from homology"/>
<dbReference type="OrthoDB" id="3639251at2759"/>
<dbReference type="FunFam" id="1.20.1250.20:FF:000028">
    <property type="entry name" value="Sugar phosphate exchanger 3 isoform 1"/>
    <property type="match status" value="1"/>
</dbReference>
<protein>
    <submittedName>
        <fullName evidence="10">MFS family transporter: glycerol-3-phosphate</fullName>
    </submittedName>
</protein>
<dbReference type="PANTHER" id="PTHR43184">
    <property type="entry name" value="MAJOR FACILITATOR SUPERFAMILY TRANSPORTER 16, ISOFORM B"/>
    <property type="match status" value="1"/>
</dbReference>
<keyword evidence="6 8" id="KW-1133">Transmembrane helix</keyword>
<keyword evidence="3" id="KW-0813">Transport</keyword>
<evidence type="ECO:0000256" key="2">
    <source>
        <dbReference type="ARBA" id="ARBA00009598"/>
    </source>
</evidence>
<evidence type="ECO:0000313" key="10">
    <source>
        <dbReference type="EMBL" id="ABP01056.1"/>
    </source>
</evidence>